<dbReference type="InterPro" id="IPR004107">
    <property type="entry name" value="Integrase_SAM-like_N"/>
</dbReference>
<dbReference type="Pfam" id="PF13495">
    <property type="entry name" value="Phage_int_SAM_4"/>
    <property type="match status" value="1"/>
</dbReference>
<protein>
    <recommendedName>
        <fullName evidence="2">Integrase SAM-like N-terminal domain-containing protein</fullName>
    </recommendedName>
</protein>
<evidence type="ECO:0000313" key="4">
    <source>
        <dbReference type="Proteomes" id="UP000245533"/>
    </source>
</evidence>
<dbReference type="OrthoDB" id="1524897at2"/>
<evidence type="ECO:0000259" key="2">
    <source>
        <dbReference type="Pfam" id="PF13495"/>
    </source>
</evidence>
<dbReference type="EMBL" id="QGGB01000005">
    <property type="protein sequence ID" value="PWN07133.1"/>
    <property type="molecule type" value="Genomic_DNA"/>
</dbReference>
<dbReference type="GO" id="GO:0003677">
    <property type="term" value="F:DNA binding"/>
    <property type="evidence" value="ECO:0007669"/>
    <property type="project" value="UniProtKB-KW"/>
</dbReference>
<dbReference type="Proteomes" id="UP000245533">
    <property type="component" value="Unassembled WGS sequence"/>
</dbReference>
<evidence type="ECO:0000313" key="3">
    <source>
        <dbReference type="EMBL" id="PWN07133.1"/>
    </source>
</evidence>
<sequence>MNRSQILSTLRVELRRKGAEYRTEIAIRQWVKKFLKELSITHSRQLMDWQADYFIANLKKDEQYPAAEILQAKSALSFLFEKIIKANGDKDNSYPTEDQFRIPA</sequence>
<dbReference type="RefSeq" id="WP_109646482.1">
    <property type="nucleotide sequence ID" value="NZ_QGGB01000005.1"/>
</dbReference>
<keyword evidence="1" id="KW-0238">DNA-binding</keyword>
<accession>A0A316TRA8</accession>
<feature type="domain" description="Integrase SAM-like N-terminal" evidence="2">
    <location>
        <begin position="8"/>
        <end position="85"/>
    </location>
</feature>
<dbReference type="Gene3D" id="1.10.150.130">
    <property type="match status" value="1"/>
</dbReference>
<name>A0A316TRA8_9BACT</name>
<keyword evidence="4" id="KW-1185">Reference proteome</keyword>
<dbReference type="GO" id="GO:0015074">
    <property type="term" value="P:DNA integration"/>
    <property type="evidence" value="ECO:0007669"/>
    <property type="project" value="InterPro"/>
</dbReference>
<dbReference type="AlphaFoldDB" id="A0A316TRA8"/>
<comment type="caution">
    <text evidence="3">The sequence shown here is derived from an EMBL/GenBank/DDBJ whole genome shotgun (WGS) entry which is preliminary data.</text>
</comment>
<gene>
    <name evidence="3" type="ORF">DDZ15_07670</name>
</gene>
<organism evidence="3 4">
    <name type="scientific">Rhodohalobacter mucosus</name>
    <dbReference type="NCBI Taxonomy" id="2079485"/>
    <lineage>
        <taxon>Bacteria</taxon>
        <taxon>Pseudomonadati</taxon>
        <taxon>Balneolota</taxon>
        <taxon>Balneolia</taxon>
        <taxon>Balneolales</taxon>
        <taxon>Balneolaceae</taxon>
        <taxon>Rhodohalobacter</taxon>
    </lineage>
</organism>
<reference evidence="3 4" key="1">
    <citation type="submission" date="2018-05" db="EMBL/GenBank/DDBJ databases">
        <title>Rhodohalobacter halophilus gen. nov., sp. nov., a moderately halophilic member of the family Balneolaceae.</title>
        <authorList>
            <person name="Liu Z.-W."/>
        </authorList>
    </citation>
    <scope>NUCLEOTIDE SEQUENCE [LARGE SCALE GENOMIC DNA]</scope>
    <source>
        <strain evidence="3 4">8A47</strain>
    </source>
</reference>
<proteinExistence type="predicted"/>
<evidence type="ECO:0000256" key="1">
    <source>
        <dbReference type="ARBA" id="ARBA00023125"/>
    </source>
</evidence>
<dbReference type="InterPro" id="IPR010998">
    <property type="entry name" value="Integrase_recombinase_N"/>
</dbReference>